<evidence type="ECO:0000256" key="2">
    <source>
        <dbReference type="ARBA" id="ARBA00022490"/>
    </source>
</evidence>
<dbReference type="InterPro" id="IPR014729">
    <property type="entry name" value="Rossmann-like_a/b/a_fold"/>
</dbReference>
<dbReference type="GO" id="GO:0004823">
    <property type="term" value="F:leucine-tRNA ligase activity"/>
    <property type="evidence" value="ECO:0007669"/>
    <property type="project" value="UniProtKB-EC"/>
</dbReference>
<evidence type="ECO:0000256" key="7">
    <source>
        <dbReference type="ARBA" id="ARBA00023146"/>
    </source>
</evidence>
<dbReference type="HAMAP" id="MF_00049_B">
    <property type="entry name" value="Leu_tRNA_synth_B"/>
    <property type="match status" value="1"/>
</dbReference>
<protein>
    <recommendedName>
        <fullName evidence="9">Leucine--tRNA ligase</fullName>
        <ecNumber evidence="9">6.1.1.4</ecNumber>
    </recommendedName>
    <alternativeName>
        <fullName evidence="9">Leucyl-tRNA synthetase</fullName>
        <shortName evidence="9">LeuRS</shortName>
    </alternativeName>
</protein>
<feature type="domain" description="Leucyl-tRNA synthetase editing" evidence="14">
    <location>
        <begin position="217"/>
        <end position="389"/>
    </location>
</feature>
<dbReference type="InterPro" id="IPR002300">
    <property type="entry name" value="aa-tRNA-synth_Ia"/>
</dbReference>
<feature type="domain" description="Aminoacyl-tRNA synthetase class Ia" evidence="11">
    <location>
        <begin position="408"/>
        <end position="606"/>
    </location>
</feature>
<dbReference type="Gene3D" id="3.10.20.590">
    <property type="match status" value="1"/>
</dbReference>
<dbReference type="Gene3D" id="1.10.730.10">
    <property type="entry name" value="Isoleucyl-tRNA Synthetase, Domain 1"/>
    <property type="match status" value="1"/>
</dbReference>
<dbReference type="InterPro" id="IPR009008">
    <property type="entry name" value="Val/Leu/Ile-tRNA-synth_edit"/>
</dbReference>
<sequence>MTINYDPHLIQSSTKDQLANHQPADCSNKKKYILAMFPYPSGQFHMGHARNYTIANTLSDYYRLNGFKCYMPMGWDAFGLPAENAAIKHKKHPKDWTQGNIQQMKGSFDQMGLYFNWGYELTTCDPEYYKWQQWLFIQMYQNNLAYQKQATVNWDPVDQTVLANEQVIDGRGWRSGALVERKEIKQWFLKITQYADKLLDGCKTLDKWPEQVRQMQENWIGRSEGLDIHFSSDQEDIKVYTTRGDTLFGATAIMVAPTHPICKEALKRDPKLADPLSELMTSGVSEAEIEKQEKKGLPLGLYATCPISNNKLPIWAANYVLMDYGHGAVMCVPAHCERDHAFAKKYDLSIQPVITSEQHDYEQGAMSEMGQLIHSNEYTGLESKDAIIQLGKVLQKINKGQLKTQYRLRDWGISRQRYWGCPIPIIHCDHCGIIPESFENLPVMLPTDIEFEPGKNILQAHKSFINTTCPTCGKAAKRETDTFDTFFDSSWYYNRFASGGDPSQLLDSSMKPALPVDLYIGGIEHAILHLLYARFVNHFMHDIGLVDNTEPFTELLTQGMVLKDGTKMSKSKGNLVTPSELHQQYGSDAIRLFMLFAAPPQQSLEWSNSGIEGMHRFLKRVHHYFETPRKTSNQEDKTVWANVQKILQQISQDYEKRQLNTTVAGAMKIFNILSEHHTAKQEEIERIFLITLFPLAPHISMYCYQKHFNQSILDAQWPEVDTQAQASAPIMIAVQVNGKKRGLITVNASNTKEEIVAIATEEPNVKKHINAIRKVIYVPNRLVNIIAS</sequence>
<keyword evidence="4 9" id="KW-0547">Nucleotide-binding</keyword>
<evidence type="ECO:0000256" key="1">
    <source>
        <dbReference type="ARBA" id="ARBA00005594"/>
    </source>
</evidence>
<proteinExistence type="inferred from homology"/>
<evidence type="ECO:0000259" key="13">
    <source>
        <dbReference type="Pfam" id="PF09334"/>
    </source>
</evidence>
<evidence type="ECO:0000256" key="3">
    <source>
        <dbReference type="ARBA" id="ARBA00022598"/>
    </source>
</evidence>
<name>A0ABY5DJL2_9GAMM</name>
<gene>
    <name evidence="9 15" type="primary">leuS</name>
    <name evidence="15" type="ORF">MMH89_03115</name>
</gene>
<evidence type="ECO:0000259" key="11">
    <source>
        <dbReference type="Pfam" id="PF00133"/>
    </source>
</evidence>
<dbReference type="CDD" id="cd00812">
    <property type="entry name" value="LeuRS_core"/>
    <property type="match status" value="1"/>
</dbReference>
<keyword evidence="16" id="KW-1185">Reference proteome</keyword>
<dbReference type="InterPro" id="IPR025709">
    <property type="entry name" value="Leu_tRNA-synth_edit"/>
</dbReference>
<dbReference type="PROSITE" id="PS00178">
    <property type="entry name" value="AA_TRNA_LIGASE_I"/>
    <property type="match status" value="1"/>
</dbReference>
<evidence type="ECO:0000256" key="8">
    <source>
        <dbReference type="ARBA" id="ARBA00047469"/>
    </source>
</evidence>
<evidence type="ECO:0000259" key="14">
    <source>
        <dbReference type="Pfam" id="PF13603"/>
    </source>
</evidence>
<comment type="similarity">
    <text evidence="1 9 10">Belongs to the class-I aminoacyl-tRNA synthetase family.</text>
</comment>
<dbReference type="SUPFAM" id="SSF52374">
    <property type="entry name" value="Nucleotidylyl transferase"/>
    <property type="match status" value="1"/>
</dbReference>
<keyword evidence="7 9" id="KW-0030">Aminoacyl-tRNA synthetase</keyword>
<dbReference type="PANTHER" id="PTHR43740:SF2">
    <property type="entry name" value="LEUCINE--TRNA LIGASE, MITOCHONDRIAL"/>
    <property type="match status" value="1"/>
</dbReference>
<dbReference type="InterPro" id="IPR002302">
    <property type="entry name" value="Leu-tRNA-ligase"/>
</dbReference>
<feature type="short sequence motif" description="'HIGH' region" evidence="9">
    <location>
        <begin position="38"/>
        <end position="48"/>
    </location>
</feature>
<dbReference type="EC" id="6.1.1.4" evidence="9"/>
<dbReference type="NCBIfam" id="TIGR00396">
    <property type="entry name" value="leuS_bact"/>
    <property type="match status" value="1"/>
</dbReference>
<keyword evidence="5 9" id="KW-0067">ATP-binding</keyword>
<evidence type="ECO:0000259" key="12">
    <source>
        <dbReference type="Pfam" id="PF08264"/>
    </source>
</evidence>
<feature type="domain" description="Methionyl/Valyl/Leucyl/Isoleucyl-tRNA synthetase anticodon-binding" evidence="12">
    <location>
        <begin position="636"/>
        <end position="754"/>
    </location>
</feature>
<keyword evidence="3 9" id="KW-0436">Ligase</keyword>
<dbReference type="Pfam" id="PF13603">
    <property type="entry name" value="tRNA-synt_1_2"/>
    <property type="match status" value="1"/>
</dbReference>
<evidence type="ECO:0000256" key="4">
    <source>
        <dbReference type="ARBA" id="ARBA00022741"/>
    </source>
</evidence>
<comment type="catalytic activity">
    <reaction evidence="8 9">
        <text>tRNA(Leu) + L-leucine + ATP = L-leucyl-tRNA(Leu) + AMP + diphosphate</text>
        <dbReference type="Rhea" id="RHEA:11688"/>
        <dbReference type="Rhea" id="RHEA-COMP:9613"/>
        <dbReference type="Rhea" id="RHEA-COMP:9622"/>
        <dbReference type="ChEBI" id="CHEBI:30616"/>
        <dbReference type="ChEBI" id="CHEBI:33019"/>
        <dbReference type="ChEBI" id="CHEBI:57427"/>
        <dbReference type="ChEBI" id="CHEBI:78442"/>
        <dbReference type="ChEBI" id="CHEBI:78494"/>
        <dbReference type="ChEBI" id="CHEBI:456215"/>
        <dbReference type="EC" id="6.1.1.4"/>
    </reaction>
</comment>
<comment type="subcellular location">
    <subcellularLocation>
        <location evidence="9">Cytoplasm</location>
    </subcellularLocation>
</comment>
<feature type="binding site" evidence="9">
    <location>
        <position position="570"/>
    </location>
    <ligand>
        <name>ATP</name>
        <dbReference type="ChEBI" id="CHEBI:30616"/>
    </ligand>
</feature>
<dbReference type="PANTHER" id="PTHR43740">
    <property type="entry name" value="LEUCYL-TRNA SYNTHETASE"/>
    <property type="match status" value="1"/>
</dbReference>
<feature type="short sequence motif" description="'KMSKS' region" evidence="9">
    <location>
        <begin position="567"/>
        <end position="571"/>
    </location>
</feature>
<dbReference type="InterPro" id="IPR013155">
    <property type="entry name" value="M/V/L/I-tRNA-synth_anticd-bd"/>
</dbReference>
<dbReference type="Gene3D" id="3.40.50.620">
    <property type="entry name" value="HUPs"/>
    <property type="match status" value="2"/>
</dbReference>
<dbReference type="EMBL" id="CP092900">
    <property type="protein sequence ID" value="UTC24212.1"/>
    <property type="molecule type" value="Genomic_DNA"/>
</dbReference>
<evidence type="ECO:0000256" key="6">
    <source>
        <dbReference type="ARBA" id="ARBA00022917"/>
    </source>
</evidence>
<evidence type="ECO:0000313" key="15">
    <source>
        <dbReference type="EMBL" id="UTC24212.1"/>
    </source>
</evidence>
<accession>A0ABY5DJL2</accession>
<dbReference type="SUPFAM" id="SSF50677">
    <property type="entry name" value="ValRS/IleRS/LeuRS editing domain"/>
    <property type="match status" value="1"/>
</dbReference>
<keyword evidence="6 9" id="KW-0648">Protein biosynthesis</keyword>
<dbReference type="PRINTS" id="PR00985">
    <property type="entry name" value="TRNASYNTHLEU"/>
</dbReference>
<organism evidence="15 16">
    <name type="scientific">Candidatus Comchoanobacter bicostacola</name>
    <dbReference type="NCBI Taxonomy" id="2919598"/>
    <lineage>
        <taxon>Bacteria</taxon>
        <taxon>Pseudomonadati</taxon>
        <taxon>Pseudomonadota</taxon>
        <taxon>Gammaproteobacteria</taxon>
        <taxon>Candidatus Comchoanobacterales</taxon>
        <taxon>Candidatus Comchoanobacteraceae</taxon>
        <taxon>Candidatus Comchoanobacter</taxon>
    </lineage>
</organism>
<feature type="domain" description="Methionyl/Leucyl tRNA synthetase" evidence="13">
    <location>
        <begin position="32"/>
        <end position="167"/>
    </location>
</feature>
<dbReference type="Pfam" id="PF08264">
    <property type="entry name" value="Anticodon_1"/>
    <property type="match status" value="1"/>
</dbReference>
<dbReference type="InterPro" id="IPR001412">
    <property type="entry name" value="aa-tRNA-synth_I_CS"/>
</dbReference>
<dbReference type="Pfam" id="PF09334">
    <property type="entry name" value="tRNA-synt_1g"/>
    <property type="match status" value="1"/>
</dbReference>
<reference evidence="15 16" key="1">
    <citation type="journal article" date="2022" name="Nat. Microbiol.">
        <title>The microbiome of a bacterivorous marine choanoflagellate contains a resource-demanding obligate bacterial associate.</title>
        <authorList>
            <person name="Needham D.M."/>
            <person name="Poirier C."/>
            <person name="Bachy C."/>
            <person name="George E.E."/>
            <person name="Wilken S."/>
            <person name="Yung C.C.M."/>
            <person name="Limardo A.J."/>
            <person name="Morando M."/>
            <person name="Sudek L."/>
            <person name="Malmstrom R.R."/>
            <person name="Keeling P.J."/>
            <person name="Santoro A.E."/>
            <person name="Worden A.Z."/>
        </authorList>
    </citation>
    <scope>NUCLEOTIDE SEQUENCE [LARGE SCALE GENOMIC DNA]</scope>
    <source>
        <strain evidence="15 16">Comchoano-1</strain>
    </source>
</reference>
<dbReference type="RefSeq" id="WP_258567996.1">
    <property type="nucleotide sequence ID" value="NZ_CP092900.1"/>
</dbReference>
<evidence type="ECO:0000256" key="10">
    <source>
        <dbReference type="RuleBase" id="RU363035"/>
    </source>
</evidence>
<keyword evidence="2 9" id="KW-0963">Cytoplasm</keyword>
<dbReference type="InterPro" id="IPR015413">
    <property type="entry name" value="Methionyl/Leucyl_tRNA_Synth"/>
</dbReference>
<dbReference type="Proteomes" id="UP001055955">
    <property type="component" value="Chromosome"/>
</dbReference>
<dbReference type="Pfam" id="PF00133">
    <property type="entry name" value="tRNA-synt_1"/>
    <property type="match status" value="1"/>
</dbReference>
<dbReference type="SUPFAM" id="SSF47323">
    <property type="entry name" value="Anticodon-binding domain of a subclass of class I aminoacyl-tRNA synthetases"/>
    <property type="match status" value="1"/>
</dbReference>
<evidence type="ECO:0000256" key="9">
    <source>
        <dbReference type="HAMAP-Rule" id="MF_00049"/>
    </source>
</evidence>
<evidence type="ECO:0000313" key="16">
    <source>
        <dbReference type="Proteomes" id="UP001055955"/>
    </source>
</evidence>
<dbReference type="InterPro" id="IPR009080">
    <property type="entry name" value="tRNAsynth_Ia_anticodon-bd"/>
</dbReference>
<evidence type="ECO:0000256" key="5">
    <source>
        <dbReference type="ARBA" id="ARBA00022840"/>
    </source>
</evidence>